<dbReference type="eggNOG" id="ENOG503140B">
    <property type="taxonomic scope" value="Bacteria"/>
</dbReference>
<name>A0A090Q063_9FLAO</name>
<organism evidence="1 2">
    <name type="scientific">Nonlabens tegetincola</name>
    <dbReference type="NCBI Taxonomy" id="323273"/>
    <lineage>
        <taxon>Bacteria</taxon>
        <taxon>Pseudomonadati</taxon>
        <taxon>Bacteroidota</taxon>
        <taxon>Flavobacteriia</taxon>
        <taxon>Flavobacteriales</taxon>
        <taxon>Flavobacteriaceae</taxon>
        <taxon>Nonlabens</taxon>
    </lineage>
</organism>
<protein>
    <recommendedName>
        <fullName evidence="3">Peptidase E</fullName>
    </recommendedName>
</protein>
<dbReference type="Proteomes" id="UP000029221">
    <property type="component" value="Unassembled WGS sequence"/>
</dbReference>
<dbReference type="RefSeq" id="WP_052510247.1">
    <property type="nucleotide sequence ID" value="NZ_BBML01000001.1"/>
</dbReference>
<dbReference type="EMBL" id="BBML01000001">
    <property type="protein sequence ID" value="GAK95557.1"/>
    <property type="molecule type" value="Genomic_DNA"/>
</dbReference>
<dbReference type="AlphaFoldDB" id="A0A090Q063"/>
<evidence type="ECO:0000313" key="2">
    <source>
        <dbReference type="Proteomes" id="UP000029221"/>
    </source>
</evidence>
<evidence type="ECO:0008006" key="3">
    <source>
        <dbReference type="Google" id="ProtNLM"/>
    </source>
</evidence>
<accession>A0A090Q063</accession>
<keyword evidence="2" id="KW-1185">Reference proteome</keyword>
<dbReference type="STRING" id="319236.BST91_00010"/>
<sequence>MKYLILIVTSSLMLFTLSRKHTKQNDHKYYLSVSNVAYKQRASALQMTSRFFIDDMEDALQDRFGKEVKLDGIKDLKTVNFYLEKYFQSKIEATVDGKELTVNVLGAEFIDDQIVLYIELPVTKMPETIKMKFTALFEVFDDQKNMVHYKINDKRKSMVMTKERPQETLTFS</sequence>
<gene>
    <name evidence="1" type="ORF">JCM19294_2339</name>
</gene>
<proteinExistence type="predicted"/>
<dbReference type="InterPro" id="IPR046525">
    <property type="entry name" value="DUF6702"/>
</dbReference>
<reference evidence="1" key="1">
    <citation type="journal article" date="2014" name="Genome Announc.">
        <title>Draft Genome Sequences of Marine Flavobacterium Nonlabens Strains NR17, NR24, NR27, NR32, NR33, and Ara13.</title>
        <authorList>
            <person name="Nakanishi M."/>
            <person name="Meirelles P."/>
            <person name="Suzuki R."/>
            <person name="Takatani N."/>
            <person name="Mino S."/>
            <person name="Suda W."/>
            <person name="Oshima K."/>
            <person name="Hattori M."/>
            <person name="Ohkuma M."/>
            <person name="Hosokawa M."/>
            <person name="Miyashita K."/>
            <person name="Thompson F.L."/>
            <person name="Niwa A."/>
            <person name="Sawabe T."/>
            <person name="Sawabe T."/>
        </authorList>
    </citation>
    <scope>NUCLEOTIDE SEQUENCE [LARGE SCALE GENOMIC DNA]</scope>
    <source>
        <strain evidence="1">JCM 19294</strain>
    </source>
</reference>
<evidence type="ECO:0000313" key="1">
    <source>
        <dbReference type="EMBL" id="GAK95557.1"/>
    </source>
</evidence>
<dbReference type="Pfam" id="PF20420">
    <property type="entry name" value="DUF6702"/>
    <property type="match status" value="1"/>
</dbReference>
<comment type="caution">
    <text evidence="1">The sequence shown here is derived from an EMBL/GenBank/DDBJ whole genome shotgun (WGS) entry which is preliminary data.</text>
</comment>